<evidence type="ECO:0000259" key="1">
    <source>
        <dbReference type="Pfam" id="PF18739"/>
    </source>
</evidence>
<dbReference type="Pfam" id="PF18862">
    <property type="entry name" value="ApeA_NTD1"/>
    <property type="match status" value="1"/>
</dbReference>
<dbReference type="EMBL" id="JAGHKT020000035">
    <property type="protein sequence ID" value="MCM5673417.1"/>
    <property type="molecule type" value="Genomic_DNA"/>
</dbReference>
<dbReference type="Pfam" id="PF18739">
    <property type="entry name" value="HEPN_Apea"/>
    <property type="match status" value="1"/>
</dbReference>
<evidence type="ECO:0008006" key="5">
    <source>
        <dbReference type="Google" id="ProtNLM"/>
    </source>
</evidence>
<feature type="domain" description="Apea-like HEPN" evidence="1">
    <location>
        <begin position="298"/>
        <end position="391"/>
    </location>
</feature>
<dbReference type="Proteomes" id="UP000665944">
    <property type="component" value="Unassembled WGS sequence"/>
</dbReference>
<gene>
    <name evidence="3" type="ORF">J7T32_011850</name>
</gene>
<proteinExistence type="predicted"/>
<organism evidence="3 4">
    <name type="scientific">Staphylococcus hominis</name>
    <dbReference type="NCBI Taxonomy" id="1290"/>
    <lineage>
        <taxon>Bacteria</taxon>
        <taxon>Bacillati</taxon>
        <taxon>Bacillota</taxon>
        <taxon>Bacilli</taxon>
        <taxon>Bacillales</taxon>
        <taxon>Staphylococcaceae</taxon>
        <taxon>Staphylococcus</taxon>
    </lineage>
</organism>
<accession>A0A8X8GNA5</accession>
<feature type="domain" description="ApeA N-terminal" evidence="2">
    <location>
        <begin position="12"/>
        <end position="274"/>
    </location>
</feature>
<sequence>MKLKKISNTDTFEISGTLIISDFKEAGILKSDGSNYQLLFNTDMDYEERINQCQFITAKGETLYLRNGILSRHTINFPGSNEYEYLFTQIWVSISHTEIPKTFDSISVKFSGLKENINHIPFDIKRDQTNNEYTISIDKANLKKEIISLNEVRLSSACKINRKRTRFNEITFQYENSLKFEYKNNLTSDKCISDALNIAYIFSFITNEKHKIESIILYSKKEAFRVFVDLPFNFKEHHKTKITYVTKDFLNKYLSNIYSFFYNNHDSFQDIFSNYIKLMYTPKFIEHYLVDLLKINEGLHRRLVSNQQIILIDRYKDLFHSLDNELQNYLKSIVNYDEKLHDYLKDYRHYYSHYFPPSEKPTYQKDNIFNISNFVLQLHKSFIMFKIGIPSSEIVSLLKITH</sequence>
<dbReference type="InterPro" id="IPR041229">
    <property type="entry name" value="HEPN_Apea"/>
</dbReference>
<evidence type="ECO:0000313" key="3">
    <source>
        <dbReference type="EMBL" id="MCM5673417.1"/>
    </source>
</evidence>
<dbReference type="AlphaFoldDB" id="A0A8X8GNA5"/>
<reference evidence="3 4" key="1">
    <citation type="submission" date="2022-06" db="EMBL/GenBank/DDBJ databases">
        <title>Staphylococcus hominis ShoR14 genome sequence.</title>
        <authorList>
            <person name="Yeo C.C."/>
            <person name="Chew C.H."/>
            <person name="Che Hamzah A.M."/>
            <person name="Al-Trad E.I."/>
        </authorList>
    </citation>
    <scope>NUCLEOTIDE SEQUENCE [LARGE SCALE GENOMIC DNA]</scope>
    <source>
        <strain evidence="3 4">ShoR14</strain>
    </source>
</reference>
<keyword evidence="4" id="KW-1185">Reference proteome</keyword>
<comment type="caution">
    <text evidence="3">The sequence shown here is derived from an EMBL/GenBank/DDBJ whole genome shotgun (WGS) entry which is preliminary data.</text>
</comment>
<evidence type="ECO:0000259" key="2">
    <source>
        <dbReference type="Pfam" id="PF18862"/>
    </source>
</evidence>
<name>A0A8X8GNA5_STAHO</name>
<evidence type="ECO:0000313" key="4">
    <source>
        <dbReference type="Proteomes" id="UP000665944"/>
    </source>
</evidence>
<protein>
    <recommendedName>
        <fullName evidence="5">ApeA N-terminal domain-containing protein</fullName>
    </recommendedName>
</protein>
<dbReference type="InterPro" id="IPR041223">
    <property type="entry name" value="ApeA_NTD"/>
</dbReference>
<dbReference type="RefSeq" id="WP_017174784.1">
    <property type="nucleotide sequence ID" value="NZ_CP014107.1"/>
</dbReference>